<dbReference type="CDD" id="cd02440">
    <property type="entry name" value="AdoMet_MTases"/>
    <property type="match status" value="1"/>
</dbReference>
<dbReference type="RefSeq" id="WP_202956537.1">
    <property type="nucleotide sequence ID" value="NZ_JAPCID010000094.1"/>
</dbReference>
<dbReference type="PANTHER" id="PTHR43667">
    <property type="entry name" value="CYCLOPROPANE-FATTY-ACYL-PHOSPHOLIPID SYNTHASE"/>
    <property type="match status" value="1"/>
</dbReference>
<keyword evidence="3" id="KW-0808">Transferase</keyword>
<evidence type="ECO:0000313" key="7">
    <source>
        <dbReference type="Proteomes" id="UP001147700"/>
    </source>
</evidence>
<reference evidence="6" key="1">
    <citation type="submission" date="2022-10" db="EMBL/GenBank/DDBJ databases">
        <title>The WGS of Solirubrobacter sp. CPCC 204708.</title>
        <authorList>
            <person name="Jiang Z."/>
        </authorList>
    </citation>
    <scope>NUCLEOTIDE SEQUENCE</scope>
    <source>
        <strain evidence="6">CPCC 204708</strain>
    </source>
</reference>
<dbReference type="Gene3D" id="3.40.50.150">
    <property type="entry name" value="Vaccinia Virus protein VP39"/>
    <property type="match status" value="1"/>
</dbReference>
<dbReference type="InterPro" id="IPR029063">
    <property type="entry name" value="SAM-dependent_MTases_sf"/>
</dbReference>
<name>A0ABT4RVC2_9ACTN</name>
<proteinExistence type="inferred from homology"/>
<keyword evidence="5" id="KW-0443">Lipid metabolism</keyword>
<dbReference type="SUPFAM" id="SSF53335">
    <property type="entry name" value="S-adenosyl-L-methionine-dependent methyltransferases"/>
    <property type="match status" value="1"/>
</dbReference>
<dbReference type="PANTHER" id="PTHR43667:SF1">
    <property type="entry name" value="CYCLOPROPANE-FATTY-ACYL-PHOSPHOLIPID SYNTHASE"/>
    <property type="match status" value="1"/>
</dbReference>
<organism evidence="6 7">
    <name type="scientific">Solirubrobacter deserti</name>
    <dbReference type="NCBI Taxonomy" id="2282478"/>
    <lineage>
        <taxon>Bacteria</taxon>
        <taxon>Bacillati</taxon>
        <taxon>Actinomycetota</taxon>
        <taxon>Thermoleophilia</taxon>
        <taxon>Solirubrobacterales</taxon>
        <taxon>Solirubrobacteraceae</taxon>
        <taxon>Solirubrobacter</taxon>
    </lineage>
</organism>
<keyword evidence="4" id="KW-0949">S-adenosyl-L-methionine</keyword>
<comment type="caution">
    <text evidence="6">The sequence shown here is derived from an EMBL/GenBank/DDBJ whole genome shotgun (WGS) entry which is preliminary data.</text>
</comment>
<dbReference type="InterPro" id="IPR003333">
    <property type="entry name" value="CMAS"/>
</dbReference>
<dbReference type="PIRSF" id="PIRSF003085">
    <property type="entry name" value="CMAS"/>
    <property type="match status" value="1"/>
</dbReference>
<evidence type="ECO:0000256" key="5">
    <source>
        <dbReference type="ARBA" id="ARBA00023098"/>
    </source>
</evidence>
<dbReference type="EMBL" id="JAPCID010000094">
    <property type="protein sequence ID" value="MDA0142486.1"/>
    <property type="molecule type" value="Genomic_DNA"/>
</dbReference>
<evidence type="ECO:0000256" key="2">
    <source>
        <dbReference type="ARBA" id="ARBA00022603"/>
    </source>
</evidence>
<sequence>MTEDLRAALAEALPHRPFTLRLWDGTELPATSAEDGPTFILTSPVALGHILRAPSQLGVGRAYVSGGIEVDDMDSALALISQWSPPPMDNAAKLKIARGAVKAGALRRVPRVPAMEFRPKGARHSILRDKRSVTHHYNLSNEFFSLFLDESMTYSCAIWSRGAETLEEAQRTKLELVCTKLGLKPGMRVLDVGCGWGAFAIHAAREHGVHVTGITLSEPQAELARERAAGLDVDIRVMDYRELQGQTFDAIASIGMVEHVGSVNIDAYMAKLASLLKPGGTLLNHGIARLRVGDAEAGPFSERYVWPDAAPLHVSRIQTAIERAGLHTRHVEDFPDDYARTLLEWQRRFEANIDRARELAGDERVRVWRIYLRVSRQGFESGFMSPYQVRAEKPR</sequence>
<dbReference type="InterPro" id="IPR050723">
    <property type="entry name" value="CFA/CMAS"/>
</dbReference>
<comment type="similarity">
    <text evidence="1">Belongs to the CFA/CMAS family.</text>
</comment>
<evidence type="ECO:0000256" key="4">
    <source>
        <dbReference type="ARBA" id="ARBA00022691"/>
    </source>
</evidence>
<dbReference type="Proteomes" id="UP001147700">
    <property type="component" value="Unassembled WGS sequence"/>
</dbReference>
<evidence type="ECO:0000313" key="6">
    <source>
        <dbReference type="EMBL" id="MDA0142486.1"/>
    </source>
</evidence>
<accession>A0ABT4RVC2</accession>
<keyword evidence="2" id="KW-0489">Methyltransferase</keyword>
<evidence type="ECO:0000256" key="1">
    <source>
        <dbReference type="ARBA" id="ARBA00010815"/>
    </source>
</evidence>
<evidence type="ECO:0000256" key="3">
    <source>
        <dbReference type="ARBA" id="ARBA00022679"/>
    </source>
</evidence>
<keyword evidence="7" id="KW-1185">Reference proteome</keyword>
<gene>
    <name evidence="6" type="ORF">OJ962_33690</name>
</gene>
<protein>
    <submittedName>
        <fullName evidence="6">Cyclopropane-fatty-acyl-phospholipid synthase family protein</fullName>
    </submittedName>
</protein>
<dbReference type="Pfam" id="PF02353">
    <property type="entry name" value="CMAS"/>
    <property type="match status" value="1"/>
</dbReference>